<organism evidence="2 3">
    <name type="scientific">Tistrella mobilis (strain KA081020-065)</name>
    <dbReference type="NCBI Taxonomy" id="1110502"/>
    <lineage>
        <taxon>Bacteria</taxon>
        <taxon>Pseudomonadati</taxon>
        <taxon>Pseudomonadota</taxon>
        <taxon>Alphaproteobacteria</taxon>
        <taxon>Geminicoccales</taxon>
        <taxon>Geminicoccaceae</taxon>
        <taxon>Tistrella</taxon>
    </lineage>
</organism>
<dbReference type="HOGENOM" id="CLU_3085822_0_0_5"/>
<keyword evidence="3" id="KW-1185">Reference proteome</keyword>
<sequence>MLIVLRHLRDHLSFQTIHNETPRRLRPHEGGRTNRPDVSPMEETRRCLCRTR</sequence>
<gene>
    <name evidence="2" type="ordered locus">TMO_2932</name>
</gene>
<dbReference type="KEGG" id="tmo:TMO_2932"/>
<feature type="compositionally biased region" description="Basic and acidic residues" evidence="1">
    <location>
        <begin position="20"/>
        <end position="35"/>
    </location>
</feature>
<name>I3TPT2_TISMK</name>
<proteinExistence type="predicted"/>
<dbReference type="EMBL" id="CP003236">
    <property type="protein sequence ID" value="AFK54770.1"/>
    <property type="molecule type" value="Genomic_DNA"/>
</dbReference>
<reference evidence="2 3" key="1">
    <citation type="journal article" date="2012" name="J. Am. Chem. Soc.">
        <title>Bacterial biosynthesis and maturation of the didemnin anti-cancer agents.</title>
        <authorList>
            <person name="Xu Y."/>
            <person name="Kersten R.D."/>
            <person name="Nam S.J."/>
            <person name="Lu L."/>
            <person name="Al-Suwailem A.M."/>
            <person name="Zheng H."/>
            <person name="Fenical W."/>
            <person name="Dorrestein P.C."/>
            <person name="Moore B.S."/>
            <person name="Qian P.Y."/>
        </authorList>
    </citation>
    <scope>NUCLEOTIDE SEQUENCE [LARGE SCALE GENOMIC DNA]</scope>
    <source>
        <strain evidence="2 3">KA081020-065</strain>
    </source>
</reference>
<protein>
    <submittedName>
        <fullName evidence="2">Uncharacterized protein</fullName>
    </submittedName>
</protein>
<feature type="region of interest" description="Disordered" evidence="1">
    <location>
        <begin position="19"/>
        <end position="52"/>
    </location>
</feature>
<dbReference type="AlphaFoldDB" id="I3TPT2"/>
<evidence type="ECO:0000313" key="3">
    <source>
        <dbReference type="Proteomes" id="UP000005258"/>
    </source>
</evidence>
<accession>I3TPT2</accession>
<evidence type="ECO:0000313" key="2">
    <source>
        <dbReference type="EMBL" id="AFK54770.1"/>
    </source>
</evidence>
<evidence type="ECO:0000256" key="1">
    <source>
        <dbReference type="SAM" id="MobiDB-lite"/>
    </source>
</evidence>
<dbReference type="Proteomes" id="UP000005258">
    <property type="component" value="Chromosome"/>
</dbReference>